<reference evidence="1 2" key="1">
    <citation type="submission" date="2019-04" db="EMBL/GenBank/DDBJ databases">
        <title>An improved genome assembly and genetic linkage map for asparagus bean, Vigna unguiculata ssp. sesquipedialis.</title>
        <authorList>
            <person name="Xia Q."/>
            <person name="Zhang R."/>
            <person name="Dong Y."/>
        </authorList>
    </citation>
    <scope>NUCLEOTIDE SEQUENCE [LARGE SCALE GENOMIC DNA]</scope>
    <source>
        <tissue evidence="1">Leaf</tissue>
    </source>
</reference>
<evidence type="ECO:0000313" key="2">
    <source>
        <dbReference type="Proteomes" id="UP000501690"/>
    </source>
</evidence>
<sequence>MLFRPELMQGMLAEERCSCFAFSDLWKFPIFSSSVWYAMVAEMVLLEDRSSGCSVRHGGTVQKRWCRCVNLVRISVAVAALMKVCVVTSCCHDGLVDCGFHGVTKWYSLNDDGGGHSARGEIRVSHGRDKDDDVTPFGWLNFECLDAATCHSLIG</sequence>
<gene>
    <name evidence="1" type="ORF">DEO72_LG6g1307</name>
</gene>
<dbReference type="EMBL" id="CP039350">
    <property type="protein sequence ID" value="QCD96601.1"/>
    <property type="molecule type" value="Genomic_DNA"/>
</dbReference>
<keyword evidence="2" id="KW-1185">Reference proteome</keyword>
<protein>
    <submittedName>
        <fullName evidence="1">Uncharacterized protein</fullName>
    </submittedName>
</protein>
<dbReference type="AlphaFoldDB" id="A0A4D6M883"/>
<dbReference type="Proteomes" id="UP000501690">
    <property type="component" value="Linkage Group LG6"/>
</dbReference>
<organism evidence="1 2">
    <name type="scientific">Vigna unguiculata</name>
    <name type="common">Cowpea</name>
    <dbReference type="NCBI Taxonomy" id="3917"/>
    <lineage>
        <taxon>Eukaryota</taxon>
        <taxon>Viridiplantae</taxon>
        <taxon>Streptophyta</taxon>
        <taxon>Embryophyta</taxon>
        <taxon>Tracheophyta</taxon>
        <taxon>Spermatophyta</taxon>
        <taxon>Magnoliopsida</taxon>
        <taxon>eudicotyledons</taxon>
        <taxon>Gunneridae</taxon>
        <taxon>Pentapetalae</taxon>
        <taxon>rosids</taxon>
        <taxon>fabids</taxon>
        <taxon>Fabales</taxon>
        <taxon>Fabaceae</taxon>
        <taxon>Papilionoideae</taxon>
        <taxon>50 kb inversion clade</taxon>
        <taxon>NPAAA clade</taxon>
        <taxon>indigoferoid/millettioid clade</taxon>
        <taxon>Phaseoleae</taxon>
        <taxon>Vigna</taxon>
    </lineage>
</organism>
<proteinExistence type="predicted"/>
<name>A0A4D6M883_VIGUN</name>
<evidence type="ECO:0000313" key="1">
    <source>
        <dbReference type="EMBL" id="QCD96601.1"/>
    </source>
</evidence>
<accession>A0A4D6M883</accession>